<evidence type="ECO:0000256" key="1">
    <source>
        <dbReference type="ARBA" id="ARBA00001936"/>
    </source>
</evidence>
<dbReference type="OrthoDB" id="434989at2759"/>
<evidence type="ECO:0000259" key="7">
    <source>
        <dbReference type="Pfam" id="PF03828"/>
    </source>
</evidence>
<dbReference type="Pfam" id="PF03828">
    <property type="entry name" value="PAP_assoc"/>
    <property type="match status" value="1"/>
</dbReference>
<evidence type="ECO:0000256" key="5">
    <source>
        <dbReference type="ARBA" id="ARBA00022842"/>
    </source>
</evidence>
<feature type="compositionally biased region" description="Basic residues" evidence="6">
    <location>
        <begin position="564"/>
        <end position="575"/>
    </location>
</feature>
<dbReference type="CDD" id="cd05402">
    <property type="entry name" value="NT_PAP_TUTase"/>
    <property type="match status" value="1"/>
</dbReference>
<dbReference type="SUPFAM" id="SSF81301">
    <property type="entry name" value="Nucleotidyltransferase"/>
    <property type="match status" value="1"/>
</dbReference>
<comment type="cofactor">
    <cofactor evidence="2">
        <name>Mg(2+)</name>
        <dbReference type="ChEBI" id="CHEBI:18420"/>
    </cofactor>
</comment>
<dbReference type="Gene3D" id="3.30.460.10">
    <property type="entry name" value="Beta Polymerase, domain 2"/>
    <property type="match status" value="1"/>
</dbReference>
<dbReference type="Proteomes" id="UP001153709">
    <property type="component" value="Chromosome 5"/>
</dbReference>
<dbReference type="InterPro" id="IPR054708">
    <property type="entry name" value="MTPAP-like_central"/>
</dbReference>
<dbReference type="SUPFAM" id="SSF81631">
    <property type="entry name" value="PAP/OAS1 substrate-binding domain"/>
    <property type="match status" value="1"/>
</dbReference>
<evidence type="ECO:0000256" key="4">
    <source>
        <dbReference type="ARBA" id="ARBA00022723"/>
    </source>
</evidence>
<dbReference type="GO" id="GO:0031123">
    <property type="term" value="P:RNA 3'-end processing"/>
    <property type="evidence" value="ECO:0007669"/>
    <property type="project" value="TreeGrafter"/>
</dbReference>
<evidence type="ECO:0000256" key="3">
    <source>
        <dbReference type="ARBA" id="ARBA00022679"/>
    </source>
</evidence>
<dbReference type="InterPro" id="IPR002058">
    <property type="entry name" value="PAP_assoc"/>
</dbReference>
<gene>
    <name evidence="9" type="ORF">DIABBA_LOCUS8582</name>
</gene>
<dbReference type="AlphaFoldDB" id="A0A9N9T4K8"/>
<feature type="domain" description="PAP-associated" evidence="7">
    <location>
        <begin position="438"/>
        <end position="471"/>
    </location>
</feature>
<reference evidence="9" key="1">
    <citation type="submission" date="2022-01" db="EMBL/GenBank/DDBJ databases">
        <authorList>
            <person name="King R."/>
        </authorList>
    </citation>
    <scope>NUCLEOTIDE SEQUENCE</scope>
</reference>
<comment type="cofactor">
    <cofactor evidence="1">
        <name>Mn(2+)</name>
        <dbReference type="ChEBI" id="CHEBI:29035"/>
    </cofactor>
</comment>
<organism evidence="9 10">
    <name type="scientific">Diabrotica balteata</name>
    <name type="common">Banded cucumber beetle</name>
    <dbReference type="NCBI Taxonomy" id="107213"/>
    <lineage>
        <taxon>Eukaryota</taxon>
        <taxon>Metazoa</taxon>
        <taxon>Ecdysozoa</taxon>
        <taxon>Arthropoda</taxon>
        <taxon>Hexapoda</taxon>
        <taxon>Insecta</taxon>
        <taxon>Pterygota</taxon>
        <taxon>Neoptera</taxon>
        <taxon>Endopterygota</taxon>
        <taxon>Coleoptera</taxon>
        <taxon>Polyphaga</taxon>
        <taxon>Cucujiformia</taxon>
        <taxon>Chrysomeloidea</taxon>
        <taxon>Chrysomelidae</taxon>
        <taxon>Galerucinae</taxon>
        <taxon>Diabroticina</taxon>
        <taxon>Diabroticites</taxon>
        <taxon>Diabrotica</taxon>
    </lineage>
</organism>
<dbReference type="Gene3D" id="1.10.1410.10">
    <property type="match status" value="1"/>
</dbReference>
<dbReference type="PANTHER" id="PTHR12271:SF133">
    <property type="entry name" value="POLY(A) RNA POLYMERASE, MITOCHONDRIAL"/>
    <property type="match status" value="1"/>
</dbReference>
<feature type="domain" description="Poly(A) RNA polymerase mitochondrial-like central palm" evidence="8">
    <location>
        <begin position="187"/>
        <end position="339"/>
    </location>
</feature>
<evidence type="ECO:0000259" key="8">
    <source>
        <dbReference type="Pfam" id="PF22600"/>
    </source>
</evidence>
<dbReference type="Pfam" id="PF22600">
    <property type="entry name" value="MTPAP-like_central"/>
    <property type="match status" value="1"/>
</dbReference>
<dbReference type="GO" id="GO:0046872">
    <property type="term" value="F:metal ion binding"/>
    <property type="evidence" value="ECO:0007669"/>
    <property type="project" value="UniProtKB-KW"/>
</dbReference>
<proteinExistence type="predicted"/>
<sequence length="575" mass="66002">MHSFLNFCRFKYLENNLRNASSFLCLKKTSKYKTVRHFSVENKLVKDEKSEKFIPFLQRINLRRSEARRSIVVQVQSSQSFKELYAYCNSIGKIKYMFHYSVGIEPLHFIIVEFETDTDITNIKKSSIFVEGSLGLPTQSHFVWFRAAHKKLPKLKQIKSTCLQIENGTAIKEEEVINQMLSKSENISDQIKTLHEITKLNDVGTRLRFLTALQIEDAVNGMFPHAVAYPFGSSVNGYGKMGCDLDLFLKLAADKPNSENGRLVFHCKPLNGSERTMNQKYMETLGDLIYLFLPGCGQVRRILQARVPIVKYQQQLTDVECDVSMTNMSGVHMSDFLYIMGEQDDRVRPLIFAIRKWANIAGITNSSPGRWISNFSLTLLVLAFLQNPLSGKPVLPSLNKLSELSGPEDKFQLEDGTDVSFLRDIRKYKTKTKNTDSLEQLLKEFFEYYAHFDFENKAVCLNETVNVPKPEFSPMYIVNPLERGLNVSKNVSSDEVVRFKNEVRNAAWMLESQESKSTHWGLLSILQNKRTNSILQAVSAHSQQGRLVEVSTLFEREDEDNKKQNKRSNVKNSQR</sequence>
<evidence type="ECO:0000313" key="10">
    <source>
        <dbReference type="Proteomes" id="UP001153709"/>
    </source>
</evidence>
<name>A0A9N9T4K8_DIABA</name>
<dbReference type="EMBL" id="OU898280">
    <property type="protein sequence ID" value="CAG9835383.1"/>
    <property type="molecule type" value="Genomic_DNA"/>
</dbReference>
<protein>
    <recommendedName>
        <fullName evidence="11">Poly(A) RNA polymerase, mitochondrial</fullName>
    </recommendedName>
</protein>
<keyword evidence="10" id="KW-1185">Reference proteome</keyword>
<evidence type="ECO:0000256" key="2">
    <source>
        <dbReference type="ARBA" id="ARBA00001946"/>
    </source>
</evidence>
<feature type="region of interest" description="Disordered" evidence="6">
    <location>
        <begin position="556"/>
        <end position="575"/>
    </location>
</feature>
<dbReference type="GO" id="GO:1990817">
    <property type="term" value="F:poly(A) RNA polymerase activity"/>
    <property type="evidence" value="ECO:0007669"/>
    <property type="project" value="TreeGrafter"/>
</dbReference>
<evidence type="ECO:0008006" key="11">
    <source>
        <dbReference type="Google" id="ProtNLM"/>
    </source>
</evidence>
<keyword evidence="5" id="KW-0460">Magnesium</keyword>
<evidence type="ECO:0000313" key="9">
    <source>
        <dbReference type="EMBL" id="CAG9835383.1"/>
    </source>
</evidence>
<dbReference type="InterPro" id="IPR043519">
    <property type="entry name" value="NT_sf"/>
</dbReference>
<dbReference type="PANTHER" id="PTHR12271">
    <property type="entry name" value="POLY A POLYMERASE CID PAP -RELATED"/>
    <property type="match status" value="1"/>
</dbReference>
<keyword evidence="3" id="KW-0808">Transferase</keyword>
<evidence type="ECO:0000256" key="6">
    <source>
        <dbReference type="SAM" id="MobiDB-lite"/>
    </source>
</evidence>
<accession>A0A9N9T4K8</accession>
<keyword evidence="4" id="KW-0479">Metal-binding</keyword>